<dbReference type="EMBL" id="JAADYS010000802">
    <property type="protein sequence ID" value="KAF4466996.1"/>
    <property type="molecule type" value="Genomic_DNA"/>
</dbReference>
<gene>
    <name evidence="2" type="ORF">FALBO_6145</name>
</gene>
<keyword evidence="3" id="KW-1185">Reference proteome</keyword>
<evidence type="ECO:0000313" key="3">
    <source>
        <dbReference type="Proteomes" id="UP000554235"/>
    </source>
</evidence>
<feature type="compositionally biased region" description="Polar residues" evidence="1">
    <location>
        <begin position="52"/>
        <end position="62"/>
    </location>
</feature>
<feature type="compositionally biased region" description="Basic and acidic residues" evidence="1">
    <location>
        <begin position="34"/>
        <end position="50"/>
    </location>
</feature>
<comment type="caution">
    <text evidence="2">The sequence shown here is derived from an EMBL/GenBank/DDBJ whole genome shotgun (WGS) entry which is preliminary data.</text>
</comment>
<sequence>MKRILARPRLQAASHANYLHATSRRALSISILKDQDPKFKGENESRDKSKSNKTADSSTESYVTARKKTSAELDQELRERLEALSGDGGGAGVEYENGKATGLKRGVKSNMFRVI</sequence>
<protein>
    <submittedName>
        <fullName evidence="2">Uncharacterized protein</fullName>
    </submittedName>
</protein>
<name>A0A8H4PEW4_9HYPO</name>
<feature type="region of interest" description="Disordered" evidence="1">
    <location>
        <begin position="34"/>
        <end position="71"/>
    </location>
</feature>
<organism evidence="2 3">
    <name type="scientific">Fusarium albosuccineum</name>
    <dbReference type="NCBI Taxonomy" id="1237068"/>
    <lineage>
        <taxon>Eukaryota</taxon>
        <taxon>Fungi</taxon>
        <taxon>Dikarya</taxon>
        <taxon>Ascomycota</taxon>
        <taxon>Pezizomycotina</taxon>
        <taxon>Sordariomycetes</taxon>
        <taxon>Hypocreomycetidae</taxon>
        <taxon>Hypocreales</taxon>
        <taxon>Nectriaceae</taxon>
        <taxon>Fusarium</taxon>
        <taxon>Fusarium decemcellulare species complex</taxon>
    </lineage>
</organism>
<dbReference type="AlphaFoldDB" id="A0A8H4PEW4"/>
<reference evidence="2 3" key="1">
    <citation type="submission" date="2020-01" db="EMBL/GenBank/DDBJ databases">
        <title>Identification and distribution of gene clusters putatively required for synthesis of sphingolipid metabolism inhibitors in phylogenetically diverse species of the filamentous fungus Fusarium.</title>
        <authorList>
            <person name="Kim H.-S."/>
            <person name="Busman M."/>
            <person name="Brown D.W."/>
            <person name="Divon H."/>
            <person name="Uhlig S."/>
            <person name="Proctor R.H."/>
        </authorList>
    </citation>
    <scope>NUCLEOTIDE SEQUENCE [LARGE SCALE GENOMIC DNA]</scope>
    <source>
        <strain evidence="2 3">NRRL 20459</strain>
    </source>
</reference>
<evidence type="ECO:0000256" key="1">
    <source>
        <dbReference type="SAM" id="MobiDB-lite"/>
    </source>
</evidence>
<dbReference type="OrthoDB" id="2157103at2759"/>
<accession>A0A8H4PEW4</accession>
<dbReference type="Proteomes" id="UP000554235">
    <property type="component" value="Unassembled WGS sequence"/>
</dbReference>
<proteinExistence type="predicted"/>
<evidence type="ECO:0000313" key="2">
    <source>
        <dbReference type="EMBL" id="KAF4466996.1"/>
    </source>
</evidence>